<protein>
    <submittedName>
        <fullName evidence="1">Pollen-specific leucine-rich repeat extensin-like protein 3</fullName>
    </submittedName>
</protein>
<keyword evidence="2" id="KW-1185">Reference proteome</keyword>
<organism evidence="1 2">
    <name type="scientific">Iris pallida</name>
    <name type="common">Sweet iris</name>
    <dbReference type="NCBI Taxonomy" id="29817"/>
    <lineage>
        <taxon>Eukaryota</taxon>
        <taxon>Viridiplantae</taxon>
        <taxon>Streptophyta</taxon>
        <taxon>Embryophyta</taxon>
        <taxon>Tracheophyta</taxon>
        <taxon>Spermatophyta</taxon>
        <taxon>Magnoliopsida</taxon>
        <taxon>Liliopsida</taxon>
        <taxon>Asparagales</taxon>
        <taxon>Iridaceae</taxon>
        <taxon>Iridoideae</taxon>
        <taxon>Irideae</taxon>
        <taxon>Iris</taxon>
    </lineage>
</organism>
<evidence type="ECO:0000313" key="1">
    <source>
        <dbReference type="EMBL" id="KAJ6818014.1"/>
    </source>
</evidence>
<name>A0AAX6FNN9_IRIPA</name>
<gene>
    <name evidence="1" type="ORF">M6B38_408200</name>
</gene>
<proteinExistence type="predicted"/>
<reference evidence="1" key="2">
    <citation type="submission" date="2023-04" db="EMBL/GenBank/DDBJ databases">
        <authorList>
            <person name="Bruccoleri R.E."/>
            <person name="Oakeley E.J."/>
            <person name="Faust A.-M."/>
            <person name="Dessus-Babus S."/>
            <person name="Altorfer M."/>
            <person name="Burckhardt D."/>
            <person name="Oertli M."/>
            <person name="Naumann U."/>
            <person name="Petersen F."/>
            <person name="Wong J."/>
        </authorList>
    </citation>
    <scope>NUCLEOTIDE SEQUENCE</scope>
    <source>
        <strain evidence="1">GSM-AAB239-AS_SAM_17_03QT</strain>
        <tissue evidence="1">Leaf</tissue>
    </source>
</reference>
<comment type="caution">
    <text evidence="1">The sequence shown here is derived from an EMBL/GenBank/DDBJ whole genome shotgun (WGS) entry which is preliminary data.</text>
</comment>
<dbReference type="AlphaFoldDB" id="A0AAX6FNN9"/>
<evidence type="ECO:0000313" key="2">
    <source>
        <dbReference type="Proteomes" id="UP001140949"/>
    </source>
</evidence>
<sequence length="68" mass="7053">MASRGDPTAGVPHRRRRVIGRRHGLAPTGGWLCPTGHGGQPTHVDVGTGHSKSWWGSQCNSGATVGGK</sequence>
<dbReference type="Proteomes" id="UP001140949">
    <property type="component" value="Unassembled WGS sequence"/>
</dbReference>
<dbReference type="EMBL" id="JANAVB010027400">
    <property type="protein sequence ID" value="KAJ6818014.1"/>
    <property type="molecule type" value="Genomic_DNA"/>
</dbReference>
<accession>A0AAX6FNN9</accession>
<reference evidence="1" key="1">
    <citation type="journal article" date="2023" name="GigaByte">
        <title>Genome assembly of the bearded iris, Iris pallida Lam.</title>
        <authorList>
            <person name="Bruccoleri R.E."/>
            <person name="Oakeley E.J."/>
            <person name="Faust A.M.E."/>
            <person name="Altorfer M."/>
            <person name="Dessus-Babus S."/>
            <person name="Burckhardt D."/>
            <person name="Oertli M."/>
            <person name="Naumann U."/>
            <person name="Petersen F."/>
            <person name="Wong J."/>
        </authorList>
    </citation>
    <scope>NUCLEOTIDE SEQUENCE</scope>
    <source>
        <strain evidence="1">GSM-AAB239-AS_SAM_17_03QT</strain>
    </source>
</reference>